<dbReference type="RefSeq" id="WP_069633180.1">
    <property type="nucleotide sequence ID" value="NZ_CP012547.1"/>
</dbReference>
<evidence type="ECO:0000256" key="1">
    <source>
        <dbReference type="SAM" id="Coils"/>
    </source>
</evidence>
<organism evidence="2 3">
    <name type="scientific">Campylobacter pinnipediorum subsp. pinnipediorum</name>
    <dbReference type="NCBI Taxonomy" id="1660067"/>
    <lineage>
        <taxon>Bacteria</taxon>
        <taxon>Pseudomonadati</taxon>
        <taxon>Campylobacterota</taxon>
        <taxon>Epsilonproteobacteria</taxon>
        <taxon>Campylobacterales</taxon>
        <taxon>Campylobacteraceae</taxon>
        <taxon>Campylobacter</taxon>
    </lineage>
</organism>
<reference evidence="2 3" key="1">
    <citation type="submission" date="2016-08" db="EMBL/GenBank/DDBJ databases">
        <title>Campylobacter species from sea mammals.</title>
        <authorList>
            <person name="Gilbert M.J."/>
            <person name="Byrne B.A."/>
            <person name="Zomer A.L."/>
            <person name="Wagenaar J.A."/>
        </authorList>
    </citation>
    <scope>NUCLEOTIDE SEQUENCE [LARGE SCALE GENOMIC DNA]</scope>
    <source>
        <strain evidence="2 3">1105248</strain>
    </source>
</reference>
<dbReference type="EMBL" id="MCRK01000003">
    <property type="protein sequence ID" value="OPA82099.1"/>
    <property type="molecule type" value="Genomic_DNA"/>
</dbReference>
<keyword evidence="1" id="KW-0175">Coiled coil</keyword>
<evidence type="ECO:0000313" key="2">
    <source>
        <dbReference type="EMBL" id="OPA82099.1"/>
    </source>
</evidence>
<feature type="coiled-coil region" evidence="1">
    <location>
        <begin position="76"/>
        <end position="110"/>
    </location>
</feature>
<protein>
    <submittedName>
        <fullName evidence="2">Transcriptional regulator</fullName>
    </submittedName>
</protein>
<dbReference type="AlphaFoldDB" id="A0AAX0LD80"/>
<comment type="caution">
    <text evidence="2">The sequence shown here is derived from an EMBL/GenBank/DDBJ whole genome shotgun (WGS) entry which is preliminary data.</text>
</comment>
<accession>A0AAX0LD80</accession>
<gene>
    <name evidence="2" type="ORF">BFG04_07535</name>
</gene>
<evidence type="ECO:0000313" key="3">
    <source>
        <dbReference type="Proteomes" id="UP000189728"/>
    </source>
</evidence>
<name>A0AAX0LD80_9BACT</name>
<sequence length="223" mass="26151">MQKMLVSEAADFLNITKEAVYNRIRRGSLQSIEENGHKFVLFDIDNDLDLNKKEDKKTTKTTKNTKKQNAKDSNFVEFLLNELAELKEKNNLLQQDKEELFRQKEQMLIDGKKELISIYKDRDEKLMQFLNAMQKPLLEHKQTNDDISVDKETVIDAQVDEINDKKYISLDDYLDQLNLSSVKIKKIEKKIIKQINKSKFVKFKNGLVLVKKNKTIKQILGEI</sequence>
<proteinExistence type="predicted"/>
<dbReference type="Proteomes" id="UP000189728">
    <property type="component" value="Unassembled WGS sequence"/>
</dbReference>